<dbReference type="GeneID" id="23797456"/>
<feature type="transmembrane region" description="Helical" evidence="1">
    <location>
        <begin position="45"/>
        <end position="65"/>
    </location>
</feature>
<feature type="transmembrane region" description="Helical" evidence="1">
    <location>
        <begin position="77"/>
        <end position="97"/>
    </location>
</feature>
<evidence type="ECO:0008006" key="4">
    <source>
        <dbReference type="Google" id="ProtNLM"/>
    </source>
</evidence>
<keyword evidence="1" id="KW-0472">Membrane</keyword>
<accession>A0ABD6C4X5</accession>
<gene>
    <name evidence="2" type="ORF">ACFR9T_16965</name>
</gene>
<name>A0ABD6C4X5_9EURY</name>
<sequence>MATAERGVRSWVTATVDFLLAVFGFVLAFYPLVSLGNAVLGSPGSAATVNLVVGVLAFGGAYPVVAGDWSLGRLGDFAFVLIASAIGWGIIGMVSVLALDVTISGSNRMPQAIVWGAAYVTAYLVVYRTELSIYR</sequence>
<dbReference type="AlphaFoldDB" id="A0ABD6C4X5"/>
<evidence type="ECO:0000313" key="2">
    <source>
        <dbReference type="EMBL" id="MFD1572245.1"/>
    </source>
</evidence>
<dbReference type="Proteomes" id="UP001597185">
    <property type="component" value="Unassembled WGS sequence"/>
</dbReference>
<feature type="transmembrane region" description="Helical" evidence="1">
    <location>
        <begin position="109"/>
        <end position="127"/>
    </location>
</feature>
<dbReference type="RefSeq" id="WP_020931549.1">
    <property type="nucleotide sequence ID" value="NZ_JANHDL010000010.1"/>
</dbReference>
<feature type="transmembrane region" description="Helical" evidence="1">
    <location>
        <begin position="12"/>
        <end position="33"/>
    </location>
</feature>
<proteinExistence type="predicted"/>
<keyword evidence="3" id="KW-1185">Reference proteome</keyword>
<keyword evidence="1" id="KW-0812">Transmembrane</keyword>
<evidence type="ECO:0000256" key="1">
    <source>
        <dbReference type="SAM" id="Phobius"/>
    </source>
</evidence>
<comment type="caution">
    <text evidence="2">The sequence shown here is derived from an EMBL/GenBank/DDBJ whole genome shotgun (WGS) entry which is preliminary data.</text>
</comment>
<keyword evidence="1" id="KW-1133">Transmembrane helix</keyword>
<protein>
    <recommendedName>
        <fullName evidence="4">SPW repeat-containing protein</fullName>
    </recommendedName>
</protein>
<evidence type="ECO:0000313" key="3">
    <source>
        <dbReference type="Proteomes" id="UP001597185"/>
    </source>
</evidence>
<dbReference type="EMBL" id="JBHUDB010000025">
    <property type="protein sequence ID" value="MFD1572245.1"/>
    <property type="molecule type" value="Genomic_DNA"/>
</dbReference>
<reference evidence="2 3" key="1">
    <citation type="journal article" date="2019" name="Int. J. Syst. Evol. Microbiol.">
        <title>The Global Catalogue of Microorganisms (GCM) 10K type strain sequencing project: providing services to taxonomists for standard genome sequencing and annotation.</title>
        <authorList>
            <consortium name="The Broad Institute Genomics Platform"/>
            <consortium name="The Broad Institute Genome Sequencing Center for Infectious Disease"/>
            <person name="Wu L."/>
            <person name="Ma J."/>
        </authorList>
    </citation>
    <scope>NUCLEOTIDE SEQUENCE [LARGE SCALE GENOMIC DNA]</scope>
    <source>
        <strain evidence="2 3">CGMCC 1.12689</strain>
    </source>
</reference>
<organism evidence="2 3">
    <name type="scientific">Halorubrum laminariae</name>
    <dbReference type="NCBI Taxonomy" id="1433523"/>
    <lineage>
        <taxon>Archaea</taxon>
        <taxon>Methanobacteriati</taxon>
        <taxon>Methanobacteriota</taxon>
        <taxon>Stenosarchaea group</taxon>
        <taxon>Halobacteria</taxon>
        <taxon>Halobacteriales</taxon>
        <taxon>Haloferacaceae</taxon>
        <taxon>Halorubrum</taxon>
    </lineage>
</organism>